<sequence length="446" mass="49064">MNVIQLDNFRSHTTPLATIVRVGDFNQQFAHYQSQNLLPGKRAVIDAYNVKRQADLLNDLRAVGFELILDTKAAELACPFKWNGQSRKADWLPSEPNRALSSNDFNESMATSIAELAVENKFHIVLAPSRYVSDASAIKTLEQDHEFMMVLRSALDRAGGSHIAIASSFIGRLTLLGMEDVTKRMVSLNRDAPTSALWLRLSGMRRDPSAQRITKTARRLQFLQESGLPIVLDYAAGLEPLSLAALGTTSGLSFGALANDQFSDSTWVKPSKSVENSVGDSGRQQFARAPGLGRNFSHAELQLMSEAPKGKRLLFDPSNTGIGTFEEFKSKSKETALREAVEAIAGLSEVPNTRRPDHVKTTHIEQCARKARQLSRLELNGNRAAELKVKSPESLTRRLSEYALSLDRTGSALEKIVSDSSLRLTGSKTLPHLGKSKKSDEMGETQ</sequence>
<dbReference type="eggNOG" id="ENOG5032X8V">
    <property type="taxonomic scope" value="Bacteria"/>
</dbReference>
<evidence type="ECO:0000256" key="1">
    <source>
        <dbReference type="SAM" id="MobiDB-lite"/>
    </source>
</evidence>
<dbReference type="STRING" id="1280948.HY36_16255"/>
<feature type="compositionally biased region" description="Basic and acidic residues" evidence="1">
    <location>
        <begin position="437"/>
        <end position="446"/>
    </location>
</feature>
<dbReference type="RefSeq" id="WP_035550555.1">
    <property type="nucleotide sequence ID" value="NZ_AWFH01000011.1"/>
</dbReference>
<evidence type="ECO:0000313" key="3">
    <source>
        <dbReference type="Proteomes" id="UP000024547"/>
    </source>
</evidence>
<protein>
    <submittedName>
        <fullName evidence="2">Uncharacterized protein</fullName>
    </submittedName>
</protein>
<dbReference type="PATRIC" id="fig|1280948.3.peg.1476"/>
<gene>
    <name evidence="2" type="ORF">HY36_16255</name>
</gene>
<organism evidence="2 3">
    <name type="scientific">Hyphomonas atlantica</name>
    <dbReference type="NCBI Taxonomy" id="1280948"/>
    <lineage>
        <taxon>Bacteria</taxon>
        <taxon>Pseudomonadati</taxon>
        <taxon>Pseudomonadota</taxon>
        <taxon>Alphaproteobacteria</taxon>
        <taxon>Hyphomonadales</taxon>
        <taxon>Hyphomonadaceae</taxon>
        <taxon>Hyphomonas</taxon>
    </lineage>
</organism>
<evidence type="ECO:0000313" key="2">
    <source>
        <dbReference type="EMBL" id="KCZ62041.1"/>
    </source>
</evidence>
<dbReference type="Proteomes" id="UP000024547">
    <property type="component" value="Unassembled WGS sequence"/>
</dbReference>
<dbReference type="EMBL" id="AWFH01000011">
    <property type="protein sequence ID" value="KCZ62041.1"/>
    <property type="molecule type" value="Genomic_DNA"/>
</dbReference>
<proteinExistence type="predicted"/>
<name>A0A059E2X6_9PROT</name>
<reference evidence="2 3" key="1">
    <citation type="journal article" date="2014" name="Antonie Van Leeuwenhoek">
        <title>Hyphomonas beringensis sp. nov. and Hyphomonas chukchiensis sp. nov., isolated from surface seawater of the Bering Sea and Chukchi Sea.</title>
        <authorList>
            <person name="Li C."/>
            <person name="Lai Q."/>
            <person name="Li G."/>
            <person name="Dong C."/>
            <person name="Wang J."/>
            <person name="Liao Y."/>
            <person name="Shao Z."/>
        </authorList>
    </citation>
    <scope>NUCLEOTIDE SEQUENCE [LARGE SCALE GENOMIC DNA]</scope>
    <source>
        <strain evidence="2 3">22II1-22F38</strain>
    </source>
</reference>
<keyword evidence="3" id="KW-1185">Reference proteome</keyword>
<comment type="caution">
    <text evidence="2">The sequence shown here is derived from an EMBL/GenBank/DDBJ whole genome shotgun (WGS) entry which is preliminary data.</text>
</comment>
<dbReference type="AlphaFoldDB" id="A0A059E2X6"/>
<dbReference type="OrthoDB" id="5178506at2"/>
<accession>A0A059E2X6</accession>
<feature type="region of interest" description="Disordered" evidence="1">
    <location>
        <begin position="424"/>
        <end position="446"/>
    </location>
</feature>